<accession>A0A918SUA1</accession>
<evidence type="ECO:0000313" key="1">
    <source>
        <dbReference type="EMBL" id="GHA71731.1"/>
    </source>
</evidence>
<evidence type="ECO:0000313" key="2">
    <source>
        <dbReference type="Proteomes" id="UP000646426"/>
    </source>
</evidence>
<dbReference type="EMBL" id="BMYD01000001">
    <property type="protein sequence ID" value="GHA71731.1"/>
    <property type="molecule type" value="Genomic_DNA"/>
</dbReference>
<reference evidence="1" key="2">
    <citation type="submission" date="2020-09" db="EMBL/GenBank/DDBJ databases">
        <authorList>
            <person name="Sun Q."/>
            <person name="Kim S."/>
        </authorList>
    </citation>
    <scope>NUCLEOTIDE SEQUENCE</scope>
    <source>
        <strain evidence="1">KCTC 23077</strain>
    </source>
</reference>
<comment type="caution">
    <text evidence="1">The sequence shown here is derived from an EMBL/GenBank/DDBJ whole genome shotgun (WGS) entry which is preliminary data.</text>
</comment>
<gene>
    <name evidence="1" type="ORF">GCM10007067_05180</name>
</gene>
<reference evidence="1" key="1">
    <citation type="journal article" date="2014" name="Int. J. Syst. Evol. Microbiol.">
        <title>Complete genome sequence of Corynebacterium casei LMG S-19264T (=DSM 44701T), isolated from a smear-ripened cheese.</title>
        <authorList>
            <consortium name="US DOE Joint Genome Institute (JGI-PGF)"/>
            <person name="Walter F."/>
            <person name="Albersmeier A."/>
            <person name="Kalinowski J."/>
            <person name="Ruckert C."/>
        </authorList>
    </citation>
    <scope>NUCLEOTIDE SEQUENCE</scope>
    <source>
        <strain evidence="1">KCTC 23077</strain>
    </source>
</reference>
<dbReference type="InterPro" id="IPR021330">
    <property type="entry name" value="DUF2939"/>
</dbReference>
<sequence length="197" mass="20954">MKKWLLIAFFAFAAMVAWIGAGPFRTMDAIGRAVERGDTAELSRHVDFPALRASIRAQFDDYLVRRAGADAQASPFGAIALRIAAAASGGVVEALATPAGIGLALQGRDVWHRVSGGGISPQDTYAHVPPEDLLADASYRFESASRFTATVPNRDGAPVVFVLSRDGLRWRVTDVRLPLAALDPTLPAPSGSAREAR</sequence>
<keyword evidence="2" id="KW-1185">Reference proteome</keyword>
<evidence type="ECO:0008006" key="3">
    <source>
        <dbReference type="Google" id="ProtNLM"/>
    </source>
</evidence>
<dbReference type="Pfam" id="PF11159">
    <property type="entry name" value="DUF2939"/>
    <property type="match status" value="1"/>
</dbReference>
<dbReference type="RefSeq" id="WP_189453016.1">
    <property type="nucleotide sequence ID" value="NZ_BMYD01000001.1"/>
</dbReference>
<dbReference type="AlphaFoldDB" id="A0A918SUA1"/>
<organism evidence="1 2">
    <name type="scientific">Cognatilysobacter bugurensis</name>
    <dbReference type="NCBI Taxonomy" id="543356"/>
    <lineage>
        <taxon>Bacteria</taxon>
        <taxon>Pseudomonadati</taxon>
        <taxon>Pseudomonadota</taxon>
        <taxon>Gammaproteobacteria</taxon>
        <taxon>Lysobacterales</taxon>
        <taxon>Lysobacteraceae</taxon>
        <taxon>Cognatilysobacter</taxon>
    </lineage>
</organism>
<protein>
    <recommendedName>
        <fullName evidence="3">DUF2939 domain-containing protein</fullName>
    </recommendedName>
</protein>
<name>A0A918SUA1_9GAMM</name>
<dbReference type="Proteomes" id="UP000646426">
    <property type="component" value="Unassembled WGS sequence"/>
</dbReference>
<proteinExistence type="predicted"/>